<evidence type="ECO:0000313" key="2">
    <source>
        <dbReference type="EMBL" id="ATI80549.1"/>
    </source>
</evidence>
<feature type="transmembrane region" description="Helical" evidence="1">
    <location>
        <begin position="26"/>
        <end position="52"/>
    </location>
</feature>
<dbReference type="GeneID" id="57777456"/>
<dbReference type="KEGG" id="sya:A6768_11465"/>
<feature type="transmembrane region" description="Helical" evidence="1">
    <location>
        <begin position="80"/>
        <end position="100"/>
    </location>
</feature>
<keyword evidence="1" id="KW-0812">Transmembrane</keyword>
<sequence>MATLSSPDRHAAANARQRRWQDGAFVALHCAGFVISTLLISWGLFAFFFLAIGGFSLDGLMHQLANVSRRYVAATPERVASFKAVVGVAHLIVTVGLVVLRRHHMFPTFDSQGDARHG</sequence>
<keyword evidence="1" id="KW-1133">Transmembrane helix</keyword>
<proteinExistence type="predicted"/>
<gene>
    <name evidence="2" type="ORF">A6768_11465</name>
</gene>
<accession>A0A291MZM3</accession>
<organism evidence="2 3">
    <name type="scientific">Sphingobium yanoikuyae</name>
    <name type="common">Sphingomonas yanoikuyae</name>
    <dbReference type="NCBI Taxonomy" id="13690"/>
    <lineage>
        <taxon>Bacteria</taxon>
        <taxon>Pseudomonadati</taxon>
        <taxon>Pseudomonadota</taxon>
        <taxon>Alphaproteobacteria</taxon>
        <taxon>Sphingomonadales</taxon>
        <taxon>Sphingomonadaceae</taxon>
        <taxon>Sphingobium</taxon>
    </lineage>
</organism>
<dbReference type="Proteomes" id="UP000219422">
    <property type="component" value="Chromosome"/>
</dbReference>
<keyword evidence="1" id="KW-0472">Membrane</keyword>
<dbReference type="RefSeq" id="WP_097383674.1">
    <property type="nucleotide sequence ID" value="NZ_CP023741.1"/>
</dbReference>
<evidence type="ECO:0000256" key="1">
    <source>
        <dbReference type="SAM" id="Phobius"/>
    </source>
</evidence>
<reference evidence="2 3" key="1">
    <citation type="submission" date="2017-10" db="EMBL/GenBank/DDBJ databases">
        <title>Sphingobium yanoikuyae S72.</title>
        <authorList>
            <person name="Sanchez E."/>
            <person name="Bustos P."/>
            <person name="Mendoza P."/>
            <person name="Guo X."/>
            <person name="Mendoza A."/>
        </authorList>
    </citation>
    <scope>NUCLEOTIDE SEQUENCE [LARGE SCALE GENOMIC DNA]</scope>
    <source>
        <strain evidence="2 3">S72</strain>
    </source>
</reference>
<protein>
    <submittedName>
        <fullName evidence="2">Uncharacterized protein</fullName>
    </submittedName>
</protein>
<dbReference type="EMBL" id="CP023741">
    <property type="protein sequence ID" value="ATI80549.1"/>
    <property type="molecule type" value="Genomic_DNA"/>
</dbReference>
<name>A0A291MZM3_SPHYA</name>
<evidence type="ECO:0000313" key="3">
    <source>
        <dbReference type="Proteomes" id="UP000219422"/>
    </source>
</evidence>
<dbReference type="AlphaFoldDB" id="A0A291MZM3"/>